<sequence length="58" mass="6786">MVSEIFLSLSRLNILNVKFKRLNTCRRPIQRPINTWGGPLEAHQVTLHFQKWDPENAA</sequence>
<name>A0ABD1M8T4_9FABA</name>
<accession>A0ABD1M8T4</accession>
<keyword evidence="2" id="KW-1185">Reference proteome</keyword>
<protein>
    <submittedName>
        <fullName evidence="1">Uncharacterized protein</fullName>
    </submittedName>
</protein>
<dbReference type="AlphaFoldDB" id="A0ABD1M8T4"/>
<dbReference type="EMBL" id="JBGMDY010000006">
    <property type="protein sequence ID" value="KAL2332161.1"/>
    <property type="molecule type" value="Genomic_DNA"/>
</dbReference>
<dbReference type="Proteomes" id="UP001603857">
    <property type="component" value="Unassembled WGS sequence"/>
</dbReference>
<gene>
    <name evidence="1" type="ORF">Fmac_019742</name>
</gene>
<organism evidence="1 2">
    <name type="scientific">Flemingia macrophylla</name>
    <dbReference type="NCBI Taxonomy" id="520843"/>
    <lineage>
        <taxon>Eukaryota</taxon>
        <taxon>Viridiplantae</taxon>
        <taxon>Streptophyta</taxon>
        <taxon>Embryophyta</taxon>
        <taxon>Tracheophyta</taxon>
        <taxon>Spermatophyta</taxon>
        <taxon>Magnoliopsida</taxon>
        <taxon>eudicotyledons</taxon>
        <taxon>Gunneridae</taxon>
        <taxon>Pentapetalae</taxon>
        <taxon>rosids</taxon>
        <taxon>fabids</taxon>
        <taxon>Fabales</taxon>
        <taxon>Fabaceae</taxon>
        <taxon>Papilionoideae</taxon>
        <taxon>50 kb inversion clade</taxon>
        <taxon>NPAAA clade</taxon>
        <taxon>indigoferoid/millettioid clade</taxon>
        <taxon>Phaseoleae</taxon>
        <taxon>Flemingia</taxon>
    </lineage>
</organism>
<evidence type="ECO:0000313" key="1">
    <source>
        <dbReference type="EMBL" id="KAL2332161.1"/>
    </source>
</evidence>
<comment type="caution">
    <text evidence="1">The sequence shown here is derived from an EMBL/GenBank/DDBJ whole genome shotgun (WGS) entry which is preliminary data.</text>
</comment>
<reference evidence="1 2" key="1">
    <citation type="submission" date="2024-08" db="EMBL/GenBank/DDBJ databases">
        <title>Insights into the chromosomal genome structure of Flemingia macrophylla.</title>
        <authorList>
            <person name="Ding Y."/>
            <person name="Zhao Y."/>
            <person name="Bi W."/>
            <person name="Wu M."/>
            <person name="Zhao G."/>
            <person name="Gong Y."/>
            <person name="Li W."/>
            <person name="Zhang P."/>
        </authorList>
    </citation>
    <scope>NUCLEOTIDE SEQUENCE [LARGE SCALE GENOMIC DNA]</scope>
    <source>
        <strain evidence="1">DYQJB</strain>
        <tissue evidence="1">Leaf</tissue>
    </source>
</reference>
<evidence type="ECO:0000313" key="2">
    <source>
        <dbReference type="Proteomes" id="UP001603857"/>
    </source>
</evidence>
<proteinExistence type="predicted"/>